<reference evidence="2 4" key="1">
    <citation type="journal article" date="2011" name="Nature">
        <title>The Medicago genome provides insight into the evolution of rhizobial symbioses.</title>
        <authorList>
            <person name="Young N.D."/>
            <person name="Debelle F."/>
            <person name="Oldroyd G.E."/>
            <person name="Geurts R."/>
            <person name="Cannon S.B."/>
            <person name="Udvardi M.K."/>
            <person name="Benedito V.A."/>
            <person name="Mayer K.F."/>
            <person name="Gouzy J."/>
            <person name="Schoof H."/>
            <person name="Van de Peer Y."/>
            <person name="Proost S."/>
            <person name="Cook D.R."/>
            <person name="Meyers B.C."/>
            <person name="Spannagl M."/>
            <person name="Cheung F."/>
            <person name="De Mita S."/>
            <person name="Krishnakumar V."/>
            <person name="Gundlach H."/>
            <person name="Zhou S."/>
            <person name="Mudge J."/>
            <person name="Bharti A.K."/>
            <person name="Murray J.D."/>
            <person name="Naoumkina M.A."/>
            <person name="Rosen B."/>
            <person name="Silverstein K.A."/>
            <person name="Tang H."/>
            <person name="Rombauts S."/>
            <person name="Zhao P.X."/>
            <person name="Zhou P."/>
            <person name="Barbe V."/>
            <person name="Bardou P."/>
            <person name="Bechner M."/>
            <person name="Bellec A."/>
            <person name="Berger A."/>
            <person name="Berges H."/>
            <person name="Bidwell S."/>
            <person name="Bisseling T."/>
            <person name="Choisne N."/>
            <person name="Couloux A."/>
            <person name="Denny R."/>
            <person name="Deshpande S."/>
            <person name="Dai X."/>
            <person name="Doyle J.J."/>
            <person name="Dudez A.M."/>
            <person name="Farmer A.D."/>
            <person name="Fouteau S."/>
            <person name="Franken C."/>
            <person name="Gibelin C."/>
            <person name="Gish J."/>
            <person name="Goldstein S."/>
            <person name="Gonzalez A.J."/>
            <person name="Green P.J."/>
            <person name="Hallab A."/>
            <person name="Hartog M."/>
            <person name="Hua A."/>
            <person name="Humphray S.J."/>
            <person name="Jeong D.H."/>
            <person name="Jing Y."/>
            <person name="Jocker A."/>
            <person name="Kenton S.M."/>
            <person name="Kim D.J."/>
            <person name="Klee K."/>
            <person name="Lai H."/>
            <person name="Lang C."/>
            <person name="Lin S."/>
            <person name="Macmil S.L."/>
            <person name="Magdelenat G."/>
            <person name="Matthews L."/>
            <person name="McCorrison J."/>
            <person name="Monaghan E.L."/>
            <person name="Mun J.H."/>
            <person name="Najar F.Z."/>
            <person name="Nicholson C."/>
            <person name="Noirot C."/>
            <person name="O'Bleness M."/>
            <person name="Paule C.R."/>
            <person name="Poulain J."/>
            <person name="Prion F."/>
            <person name="Qin B."/>
            <person name="Qu C."/>
            <person name="Retzel E.F."/>
            <person name="Riddle C."/>
            <person name="Sallet E."/>
            <person name="Samain S."/>
            <person name="Samson N."/>
            <person name="Sanders I."/>
            <person name="Saurat O."/>
            <person name="Scarpelli C."/>
            <person name="Schiex T."/>
            <person name="Segurens B."/>
            <person name="Severin A.J."/>
            <person name="Sherrier D.J."/>
            <person name="Shi R."/>
            <person name="Sims S."/>
            <person name="Singer S.R."/>
            <person name="Sinharoy S."/>
            <person name="Sterck L."/>
            <person name="Viollet A."/>
            <person name="Wang B.B."/>
            <person name="Wang K."/>
            <person name="Wang M."/>
            <person name="Wang X."/>
            <person name="Warfsmann J."/>
            <person name="Weissenbach J."/>
            <person name="White D.D."/>
            <person name="White J.D."/>
            <person name="Wiley G.B."/>
            <person name="Wincker P."/>
            <person name="Xing Y."/>
            <person name="Yang L."/>
            <person name="Yao Z."/>
            <person name="Ying F."/>
            <person name="Zhai J."/>
            <person name="Zhou L."/>
            <person name="Zuber A."/>
            <person name="Denarie J."/>
            <person name="Dixon R.A."/>
            <person name="May G.D."/>
            <person name="Schwartz D.C."/>
            <person name="Rogers J."/>
            <person name="Quetier F."/>
            <person name="Town C.D."/>
            <person name="Roe B.A."/>
        </authorList>
    </citation>
    <scope>NUCLEOTIDE SEQUENCE [LARGE SCALE GENOMIC DNA]</scope>
    <source>
        <strain evidence="2">A17</strain>
        <strain evidence="3 4">cv. Jemalong A17</strain>
    </source>
</reference>
<name>G7KP03_MEDTR</name>
<dbReference type="SUPFAM" id="SSF54713">
    <property type="entry name" value="Elongation factor Ts (EF-Ts), dimerisation domain"/>
    <property type="match status" value="1"/>
</dbReference>
<gene>
    <name evidence="2" type="ordered locus">MTR_6g087190</name>
</gene>
<dbReference type="EMBL" id="CM001222">
    <property type="protein sequence ID" value="AES76799.1"/>
    <property type="molecule type" value="Genomic_DNA"/>
</dbReference>
<dbReference type="PANTHER" id="PTHR11741">
    <property type="entry name" value="ELONGATION FACTOR TS"/>
    <property type="match status" value="1"/>
</dbReference>
<evidence type="ECO:0000313" key="4">
    <source>
        <dbReference type="Proteomes" id="UP000002051"/>
    </source>
</evidence>
<proteinExistence type="predicted"/>
<protein>
    <submittedName>
        <fullName evidence="2">Translation elongation factor Ts protein</fullName>
    </submittedName>
</protein>
<dbReference type="GO" id="GO:0003746">
    <property type="term" value="F:translation elongation factor activity"/>
    <property type="evidence" value="ECO:0007669"/>
    <property type="project" value="UniProtKB-KW"/>
</dbReference>
<dbReference type="PANTHER" id="PTHR11741:SF10">
    <property type="entry name" value="POLYPROTEIN OF EF-TS, CHLOROPLASTIC"/>
    <property type="match status" value="1"/>
</dbReference>
<dbReference type="HOGENOM" id="CLU_2797825_0_0_1"/>
<reference evidence="2 4" key="2">
    <citation type="journal article" date="2014" name="BMC Genomics">
        <title>An improved genome release (version Mt4.0) for the model legume Medicago truncatula.</title>
        <authorList>
            <person name="Tang H."/>
            <person name="Krishnakumar V."/>
            <person name="Bidwell S."/>
            <person name="Rosen B."/>
            <person name="Chan A."/>
            <person name="Zhou S."/>
            <person name="Gentzbittel L."/>
            <person name="Childs K.L."/>
            <person name="Yandell M."/>
            <person name="Gundlach H."/>
            <person name="Mayer K.F."/>
            <person name="Schwartz D.C."/>
            <person name="Town C.D."/>
        </authorList>
    </citation>
    <scope>GENOME REANNOTATION</scope>
    <source>
        <strain evidence="3 4">cv. Jemalong A17</strain>
    </source>
</reference>
<evidence type="ECO:0000313" key="3">
    <source>
        <dbReference type="EnsemblPlants" id="AES76799"/>
    </source>
</evidence>
<keyword evidence="2" id="KW-0648">Protein biosynthesis</keyword>
<dbReference type="AlphaFoldDB" id="G7KP03"/>
<sequence length="68" mass="7990">MINFPFLVYAFDRWKSGRLKAEGGISTYIHDSRIGFLFEVNCDTDFFGRSEKFSWWNHLSTDGTEESE</sequence>
<evidence type="ECO:0000313" key="2">
    <source>
        <dbReference type="EMBL" id="AES76799.1"/>
    </source>
</evidence>
<dbReference type="Proteomes" id="UP000002051">
    <property type="component" value="Chromosome 6"/>
</dbReference>
<dbReference type="eggNOG" id="KOG1071">
    <property type="taxonomic scope" value="Eukaryota"/>
</dbReference>
<reference evidence="3" key="3">
    <citation type="submission" date="2015-04" db="UniProtKB">
        <authorList>
            <consortium name="EnsemblPlants"/>
        </authorList>
    </citation>
    <scope>IDENTIFICATION</scope>
    <source>
        <strain evidence="3">cv. Jemalong A17</strain>
    </source>
</reference>
<dbReference type="PaxDb" id="3880-AES76799"/>
<comment type="function">
    <text evidence="1">Associates with the EF-Tu.GDP complex and induces the exchange of GDP to GTP. It remains bound to the aminoacyl-tRNA.EF-Tu.GTP complex up to the GTP hydrolysis stage on the ribosome.</text>
</comment>
<organism evidence="2 4">
    <name type="scientific">Medicago truncatula</name>
    <name type="common">Barrel medic</name>
    <name type="synonym">Medicago tribuloides</name>
    <dbReference type="NCBI Taxonomy" id="3880"/>
    <lineage>
        <taxon>Eukaryota</taxon>
        <taxon>Viridiplantae</taxon>
        <taxon>Streptophyta</taxon>
        <taxon>Embryophyta</taxon>
        <taxon>Tracheophyta</taxon>
        <taxon>Spermatophyta</taxon>
        <taxon>Magnoliopsida</taxon>
        <taxon>eudicotyledons</taxon>
        <taxon>Gunneridae</taxon>
        <taxon>Pentapetalae</taxon>
        <taxon>rosids</taxon>
        <taxon>fabids</taxon>
        <taxon>Fabales</taxon>
        <taxon>Fabaceae</taxon>
        <taxon>Papilionoideae</taxon>
        <taxon>50 kb inversion clade</taxon>
        <taxon>NPAAA clade</taxon>
        <taxon>Hologalegina</taxon>
        <taxon>IRL clade</taxon>
        <taxon>Trifolieae</taxon>
        <taxon>Medicago</taxon>
    </lineage>
</organism>
<dbReference type="InterPro" id="IPR001816">
    <property type="entry name" value="Transl_elong_EFTs/EF1B"/>
</dbReference>
<dbReference type="Gene3D" id="3.30.479.20">
    <property type="entry name" value="Elongation factor Ts, dimerisation domain"/>
    <property type="match status" value="1"/>
</dbReference>
<dbReference type="STRING" id="3880.G7KP03"/>
<evidence type="ECO:0000256" key="1">
    <source>
        <dbReference type="ARBA" id="ARBA00025453"/>
    </source>
</evidence>
<keyword evidence="4" id="KW-1185">Reference proteome</keyword>
<dbReference type="InterPro" id="IPR036402">
    <property type="entry name" value="EF-Ts_dimer_sf"/>
</dbReference>
<accession>G7KP03</accession>
<dbReference type="EnsemblPlants" id="AES76799">
    <property type="protein sequence ID" value="AES76799"/>
    <property type="gene ID" value="MTR_6g087190"/>
</dbReference>
<keyword evidence="2" id="KW-0251">Elongation factor</keyword>